<organism evidence="1 2">
    <name type="scientific">Polarella glacialis</name>
    <name type="common">Dinoflagellate</name>
    <dbReference type="NCBI Taxonomy" id="89957"/>
    <lineage>
        <taxon>Eukaryota</taxon>
        <taxon>Sar</taxon>
        <taxon>Alveolata</taxon>
        <taxon>Dinophyceae</taxon>
        <taxon>Suessiales</taxon>
        <taxon>Suessiaceae</taxon>
        <taxon>Polarella</taxon>
    </lineage>
</organism>
<sequence>MSLPLLLCRRPCNTSLPIHKTTLGALPNTVNHMFLQSASLDHQSNYAWFTYKTEASGRPLILEYHQDSKDYKLWREDSLQENAVFTSMINTAPRIIFSLYPPSIVLARFNLAGTKIFVSFDLPTLRGAIPLDSNGDEIPDYYNENDKATRGPCSRFLDDFTMKLIPDTMCQWTTDSDFFIEVSTSSTIAPGDLVRLRPGTIYASKMQVSGVMLFSQPSSDFGVVSVPDNLVSPAVDVSGLKYMDTCTELTLDGSGSKDYGYRGPFVWALKSAEPPKSEPHMRQLQKLIAELTSVRQVQVLRIPPFLLQPDTTYNFTLEVQSFWDPALWGNLSHSVFVSRDAIPPL</sequence>
<dbReference type="AlphaFoldDB" id="A0A813EGM5"/>
<name>A0A813EGM5_POLGL</name>
<feature type="non-terminal residue" evidence="1">
    <location>
        <position position="1"/>
    </location>
</feature>
<evidence type="ECO:0000313" key="1">
    <source>
        <dbReference type="EMBL" id="CAE8597272.1"/>
    </source>
</evidence>
<proteinExistence type="predicted"/>
<dbReference type="OrthoDB" id="434669at2759"/>
<comment type="caution">
    <text evidence="1">The sequence shown here is derived from an EMBL/GenBank/DDBJ whole genome shotgun (WGS) entry which is preliminary data.</text>
</comment>
<accession>A0A813EGM5</accession>
<dbReference type="EMBL" id="CAJNNV010009339">
    <property type="protein sequence ID" value="CAE8597272.1"/>
    <property type="molecule type" value="Genomic_DNA"/>
</dbReference>
<keyword evidence="2" id="KW-1185">Reference proteome</keyword>
<reference evidence="1" key="1">
    <citation type="submission" date="2021-02" db="EMBL/GenBank/DDBJ databases">
        <authorList>
            <person name="Dougan E. K."/>
            <person name="Rhodes N."/>
            <person name="Thang M."/>
            <person name="Chan C."/>
        </authorList>
    </citation>
    <scope>NUCLEOTIDE SEQUENCE</scope>
</reference>
<protein>
    <submittedName>
        <fullName evidence="1">Uncharacterized protein</fullName>
    </submittedName>
</protein>
<dbReference type="Proteomes" id="UP000654075">
    <property type="component" value="Unassembled WGS sequence"/>
</dbReference>
<gene>
    <name evidence="1" type="ORF">PGLA1383_LOCUS15720</name>
</gene>
<evidence type="ECO:0000313" key="2">
    <source>
        <dbReference type="Proteomes" id="UP000654075"/>
    </source>
</evidence>